<sequence>MADVQIPGTSPLVRHPEKEPLLPTATRAADIGCGTGRQTAVLASEPGVSVTAVDLLPEMVEGMKERMEYFDSVFPGMKSAAENVLVMQECGYVPVAHFVLPPSCWLFCPVWEQKTRAKKRKVLEIQEFQGLLEGCPVGFEPTTFRTTI</sequence>
<name>A0A9D9EIC0_9BACT</name>
<feature type="domain" description="Methyltransferase" evidence="1">
    <location>
        <begin position="29"/>
        <end position="68"/>
    </location>
</feature>
<dbReference type="InterPro" id="IPR041698">
    <property type="entry name" value="Methyltransf_25"/>
</dbReference>
<reference evidence="2" key="2">
    <citation type="journal article" date="2021" name="PeerJ">
        <title>Extensive microbial diversity within the chicken gut microbiome revealed by metagenomics and culture.</title>
        <authorList>
            <person name="Gilroy R."/>
            <person name="Ravi A."/>
            <person name="Getino M."/>
            <person name="Pursley I."/>
            <person name="Horton D.L."/>
            <person name="Alikhan N.F."/>
            <person name="Baker D."/>
            <person name="Gharbi K."/>
            <person name="Hall N."/>
            <person name="Watson M."/>
            <person name="Adriaenssens E.M."/>
            <person name="Foster-Nyarko E."/>
            <person name="Jarju S."/>
            <person name="Secka A."/>
            <person name="Antonio M."/>
            <person name="Oren A."/>
            <person name="Chaudhuri R.R."/>
            <person name="La Ragione R."/>
            <person name="Hildebrand F."/>
            <person name="Pallen M.J."/>
        </authorList>
    </citation>
    <scope>NUCLEOTIDE SEQUENCE</scope>
    <source>
        <strain evidence="2">20514</strain>
    </source>
</reference>
<dbReference type="EMBL" id="JADIMQ010000063">
    <property type="protein sequence ID" value="MBO8448497.1"/>
    <property type="molecule type" value="Genomic_DNA"/>
</dbReference>
<dbReference type="Proteomes" id="UP000810252">
    <property type="component" value="Unassembled WGS sequence"/>
</dbReference>
<keyword evidence="2" id="KW-0489">Methyltransferase</keyword>
<dbReference type="GO" id="GO:0032259">
    <property type="term" value="P:methylation"/>
    <property type="evidence" value="ECO:0007669"/>
    <property type="project" value="UniProtKB-KW"/>
</dbReference>
<proteinExistence type="predicted"/>
<keyword evidence="2" id="KW-0808">Transferase</keyword>
<dbReference type="InterPro" id="IPR029063">
    <property type="entry name" value="SAM-dependent_MTases_sf"/>
</dbReference>
<dbReference type="CDD" id="cd02440">
    <property type="entry name" value="AdoMet_MTases"/>
    <property type="match status" value="1"/>
</dbReference>
<evidence type="ECO:0000259" key="1">
    <source>
        <dbReference type="Pfam" id="PF13649"/>
    </source>
</evidence>
<protein>
    <submittedName>
        <fullName evidence="2">Class I SAM-dependent methyltransferase</fullName>
    </submittedName>
</protein>
<dbReference type="AlphaFoldDB" id="A0A9D9EIC0"/>
<dbReference type="Pfam" id="PF13649">
    <property type="entry name" value="Methyltransf_25"/>
    <property type="match status" value="1"/>
</dbReference>
<dbReference type="Gene3D" id="3.40.50.150">
    <property type="entry name" value="Vaccinia Virus protein VP39"/>
    <property type="match status" value="1"/>
</dbReference>
<comment type="caution">
    <text evidence="2">The sequence shown here is derived from an EMBL/GenBank/DDBJ whole genome shotgun (WGS) entry which is preliminary data.</text>
</comment>
<organism evidence="2 3">
    <name type="scientific">Candidatus Cryptobacteroides merdigallinarum</name>
    <dbReference type="NCBI Taxonomy" id="2840770"/>
    <lineage>
        <taxon>Bacteria</taxon>
        <taxon>Pseudomonadati</taxon>
        <taxon>Bacteroidota</taxon>
        <taxon>Bacteroidia</taxon>
        <taxon>Bacteroidales</taxon>
        <taxon>Candidatus Cryptobacteroides</taxon>
    </lineage>
</organism>
<reference evidence="2" key="1">
    <citation type="submission" date="2020-10" db="EMBL/GenBank/DDBJ databases">
        <authorList>
            <person name="Gilroy R."/>
        </authorList>
    </citation>
    <scope>NUCLEOTIDE SEQUENCE</scope>
    <source>
        <strain evidence="2">20514</strain>
    </source>
</reference>
<evidence type="ECO:0000313" key="2">
    <source>
        <dbReference type="EMBL" id="MBO8448497.1"/>
    </source>
</evidence>
<dbReference type="GO" id="GO:0008168">
    <property type="term" value="F:methyltransferase activity"/>
    <property type="evidence" value="ECO:0007669"/>
    <property type="project" value="UniProtKB-KW"/>
</dbReference>
<accession>A0A9D9EIC0</accession>
<gene>
    <name evidence="2" type="ORF">IAC29_04410</name>
</gene>
<evidence type="ECO:0000313" key="3">
    <source>
        <dbReference type="Proteomes" id="UP000810252"/>
    </source>
</evidence>
<dbReference type="SUPFAM" id="SSF53335">
    <property type="entry name" value="S-adenosyl-L-methionine-dependent methyltransferases"/>
    <property type="match status" value="1"/>
</dbReference>